<dbReference type="VEuPathDB" id="VectorBase:ASTE000724"/>
<protein>
    <recommendedName>
        <fullName evidence="3">Glucose-methanol-choline oxidoreductase N-terminal domain-containing protein</fullName>
    </recommendedName>
</protein>
<name>A0A182YHR4_ANOST</name>
<accession>A0A182YHR4</accession>
<keyword evidence="2" id="KW-0274">FAD</keyword>
<dbReference type="PROSITE" id="PS00623">
    <property type="entry name" value="GMC_OXRED_1"/>
    <property type="match status" value="1"/>
</dbReference>
<sequence length="316" mass="35227">MARPATVGTRWLRPLLMASLLTLAAPVHGQQSIILETLFDQLSLLMRTGPNASVPIPETKQIRKEYDFVVIGAGSGGSVMANRLSEVPEWSVLLLEVGKEENMVSNVPLTAGLTTATGYSWGYRSDPMRNACKGLEQGVCYWPKGRGLGGTSLINFLLYGRGHWRDYDEWEQAGNYGWGYQKVRKYFEKAEKIKGKPDNPHGYLHIEESSFETPMLRRYIEAGKSFGYRNINPNDPVQLGFYKAQATMINDMRRPVNFLNYLVARRGPFTVPGGAEGIAFVKTNNSRSPDDYPDVELVLGTGAVNNDESGALRYTF</sequence>
<dbReference type="GO" id="GO:0050660">
    <property type="term" value="F:flavin adenine dinucleotide binding"/>
    <property type="evidence" value="ECO:0007669"/>
    <property type="project" value="InterPro"/>
</dbReference>
<dbReference type="InterPro" id="IPR012132">
    <property type="entry name" value="GMC_OxRdtase"/>
</dbReference>
<dbReference type="STRING" id="30069.A0A182YHR4"/>
<evidence type="ECO:0000313" key="4">
    <source>
        <dbReference type="EnsemblMetazoa" id="ASTEI08000-PA"/>
    </source>
</evidence>
<reference evidence="5" key="1">
    <citation type="journal article" date="2014" name="Genome Biol.">
        <title>Genome analysis of a major urban malaria vector mosquito, Anopheles stephensi.</title>
        <authorList>
            <person name="Jiang X."/>
            <person name="Peery A."/>
            <person name="Hall A.B."/>
            <person name="Sharma A."/>
            <person name="Chen X.G."/>
            <person name="Waterhouse R.M."/>
            <person name="Komissarov A."/>
            <person name="Riehle M.M."/>
            <person name="Shouche Y."/>
            <person name="Sharakhova M.V."/>
            <person name="Lawson D."/>
            <person name="Pakpour N."/>
            <person name="Arensburger P."/>
            <person name="Davidson V.L."/>
            <person name="Eiglmeier K."/>
            <person name="Emrich S."/>
            <person name="George P."/>
            <person name="Kennedy R.C."/>
            <person name="Mane S.P."/>
            <person name="Maslen G."/>
            <person name="Oringanje C."/>
            <person name="Qi Y."/>
            <person name="Settlage R."/>
            <person name="Tojo M."/>
            <person name="Tubio J.M."/>
            <person name="Unger M.F."/>
            <person name="Wang B."/>
            <person name="Vernick K.D."/>
            <person name="Ribeiro J.M."/>
            <person name="James A.A."/>
            <person name="Michel K."/>
            <person name="Riehle M.A."/>
            <person name="Luckhart S."/>
            <person name="Sharakhov I.V."/>
            <person name="Tu Z."/>
        </authorList>
    </citation>
    <scope>NUCLEOTIDE SEQUENCE [LARGE SCALE GENOMIC DNA]</scope>
    <source>
        <strain evidence="5">Indian</strain>
    </source>
</reference>
<dbReference type="Gene3D" id="3.50.50.60">
    <property type="entry name" value="FAD/NAD(P)-binding domain"/>
    <property type="match status" value="1"/>
</dbReference>
<organism evidence="4 5">
    <name type="scientific">Anopheles stephensi</name>
    <name type="common">Indo-Pakistan malaria mosquito</name>
    <dbReference type="NCBI Taxonomy" id="30069"/>
    <lineage>
        <taxon>Eukaryota</taxon>
        <taxon>Metazoa</taxon>
        <taxon>Ecdysozoa</taxon>
        <taxon>Arthropoda</taxon>
        <taxon>Hexapoda</taxon>
        <taxon>Insecta</taxon>
        <taxon>Pterygota</taxon>
        <taxon>Neoptera</taxon>
        <taxon>Endopterygota</taxon>
        <taxon>Diptera</taxon>
        <taxon>Nematocera</taxon>
        <taxon>Culicoidea</taxon>
        <taxon>Culicidae</taxon>
        <taxon>Anophelinae</taxon>
        <taxon>Anopheles</taxon>
    </lineage>
</organism>
<keyword evidence="5" id="KW-1185">Reference proteome</keyword>
<dbReference type="Proteomes" id="UP000076408">
    <property type="component" value="Unassembled WGS sequence"/>
</dbReference>
<dbReference type="AlphaFoldDB" id="A0A182YHR4"/>
<dbReference type="InterPro" id="IPR000172">
    <property type="entry name" value="GMC_OxRdtase_N"/>
</dbReference>
<dbReference type="VEuPathDB" id="VectorBase:ASTEI20_045321"/>
<keyword evidence="2" id="KW-0285">Flavoprotein</keyword>
<evidence type="ECO:0000256" key="1">
    <source>
        <dbReference type="ARBA" id="ARBA00010790"/>
    </source>
</evidence>
<reference evidence="4" key="2">
    <citation type="submission" date="2020-05" db="UniProtKB">
        <authorList>
            <consortium name="EnsemblMetazoa"/>
        </authorList>
    </citation>
    <scope>IDENTIFICATION</scope>
    <source>
        <strain evidence="4">Indian</strain>
    </source>
</reference>
<evidence type="ECO:0000256" key="2">
    <source>
        <dbReference type="RuleBase" id="RU003968"/>
    </source>
</evidence>
<evidence type="ECO:0000313" key="5">
    <source>
        <dbReference type="Proteomes" id="UP000076408"/>
    </source>
</evidence>
<dbReference type="PANTHER" id="PTHR11552:SF216">
    <property type="entry name" value="GLUCOSE-METHANOL-CHOLINE OXIDOREDUCTASE N-TERMINAL DOMAIN-CONTAINING PROTEIN"/>
    <property type="match status" value="1"/>
</dbReference>
<dbReference type="InterPro" id="IPR036188">
    <property type="entry name" value="FAD/NAD-bd_sf"/>
</dbReference>
<comment type="similarity">
    <text evidence="1 2">Belongs to the GMC oxidoreductase family.</text>
</comment>
<dbReference type="GO" id="GO:0016614">
    <property type="term" value="F:oxidoreductase activity, acting on CH-OH group of donors"/>
    <property type="evidence" value="ECO:0007669"/>
    <property type="project" value="InterPro"/>
</dbReference>
<evidence type="ECO:0000259" key="3">
    <source>
        <dbReference type="PROSITE" id="PS00623"/>
    </source>
</evidence>
<dbReference type="VEuPathDB" id="VectorBase:ASTE009147"/>
<dbReference type="Gene3D" id="3.30.560.10">
    <property type="entry name" value="Glucose Oxidase, domain 3"/>
    <property type="match status" value="1"/>
</dbReference>
<dbReference type="SUPFAM" id="SSF51905">
    <property type="entry name" value="FAD/NAD(P)-binding domain"/>
    <property type="match status" value="1"/>
</dbReference>
<dbReference type="EnsemblMetazoa" id="ASTEI08000-RA">
    <property type="protein sequence ID" value="ASTEI08000-PA"/>
    <property type="gene ID" value="ASTEI08000"/>
</dbReference>
<dbReference type="OMA" id="ATMINDM"/>
<dbReference type="VEuPathDB" id="VectorBase:ASTEI20_032213"/>
<feature type="domain" description="Glucose-methanol-choline oxidoreductase N-terminal" evidence="3">
    <location>
        <begin position="145"/>
        <end position="168"/>
    </location>
</feature>
<proteinExistence type="inferred from homology"/>
<dbReference type="VEuPathDB" id="VectorBase:ASTEI08000"/>
<dbReference type="Pfam" id="PF00732">
    <property type="entry name" value="GMC_oxred_N"/>
    <property type="match status" value="1"/>
</dbReference>
<dbReference type="PANTHER" id="PTHR11552">
    <property type="entry name" value="GLUCOSE-METHANOL-CHOLINE GMC OXIDOREDUCTASE"/>
    <property type="match status" value="1"/>
</dbReference>